<evidence type="ECO:0000256" key="4">
    <source>
        <dbReference type="ARBA" id="ARBA00022763"/>
    </source>
</evidence>
<dbReference type="Gene3D" id="3.30.470.30">
    <property type="entry name" value="DNA ligase/mRNA capping enzyme"/>
    <property type="match status" value="1"/>
</dbReference>
<keyword evidence="4" id="KW-0227">DNA damage</keyword>
<keyword evidence="2" id="KW-0436">Ligase</keyword>
<dbReference type="InterPro" id="IPR012310">
    <property type="entry name" value="DNA_ligase_ATP-dep_cent"/>
</dbReference>
<organism evidence="8 9">
    <name type="scientific">Bifiguratus adelaidae</name>
    <dbReference type="NCBI Taxonomy" id="1938954"/>
    <lineage>
        <taxon>Eukaryota</taxon>
        <taxon>Fungi</taxon>
        <taxon>Fungi incertae sedis</taxon>
        <taxon>Mucoromycota</taxon>
        <taxon>Mucoromycotina</taxon>
        <taxon>Endogonomycetes</taxon>
        <taxon>Endogonales</taxon>
        <taxon>Endogonales incertae sedis</taxon>
        <taxon>Bifiguratus</taxon>
    </lineage>
</organism>
<dbReference type="EMBL" id="MVBO01000004">
    <property type="protein sequence ID" value="OZJ06361.1"/>
    <property type="molecule type" value="Genomic_DNA"/>
</dbReference>
<evidence type="ECO:0000313" key="9">
    <source>
        <dbReference type="Proteomes" id="UP000242875"/>
    </source>
</evidence>
<dbReference type="SUPFAM" id="SSF56091">
    <property type="entry name" value="DNA ligase/mRNA capping enzyme, catalytic domain"/>
    <property type="match status" value="1"/>
</dbReference>
<dbReference type="InterPro" id="IPR050326">
    <property type="entry name" value="NAD_dep_DNA_ligaseB"/>
</dbReference>
<dbReference type="GO" id="GO:0006260">
    <property type="term" value="P:DNA replication"/>
    <property type="evidence" value="ECO:0007669"/>
    <property type="project" value="UniProtKB-KW"/>
</dbReference>
<dbReference type="GO" id="GO:0003910">
    <property type="term" value="F:DNA ligase (ATP) activity"/>
    <property type="evidence" value="ECO:0007669"/>
    <property type="project" value="InterPro"/>
</dbReference>
<comment type="cofactor">
    <cofactor evidence="1">
        <name>a divalent metal cation</name>
        <dbReference type="ChEBI" id="CHEBI:60240"/>
    </cofactor>
</comment>
<sequence>NHLSPPCVRFLHQVSEQAQLRQLADFCSQLNAESSVGGKERLLRQHPEWFGILKQVYDTSTTFGLTSTAVKRYPLQEPQDIVKPGHTQPFGLSGILNHLATRSLVGNKASAAFKSYVLRECNGHPELEQFCYRILDRHLKAGVSRGLLRRVYPEAFRTFHVALAKDFIKGRSEAQLQSGAWYASEKMDGVRCLTVVKRGDPMQITFYSRTGRPFLTLRHLHDHLLAMMPSLPHPYEDGFVLDGELLAAPLGQHSFTETMQQIRRLTDMPTPHYYVFDIVPFADFVQGHSALRLTERWKTLELFAPTISSGAVLQVVPQRLMRNMDDVTQMEKKALEAGWEGIILRRDVPYVGKRTTDLLKLKQWKDDEYKVIDTEVGHMRLPSGKEQDLLLAVTVLHKGHPVSIGSGFSLEQRERYARDPNLILGKEITVRYFEESKSKGKASLRFPSVKMVYEEGVRNV</sequence>
<keyword evidence="9" id="KW-1185">Reference proteome</keyword>
<gene>
    <name evidence="8" type="ORF">BZG36_00760</name>
</gene>
<dbReference type="SUPFAM" id="SSF50249">
    <property type="entry name" value="Nucleic acid-binding proteins"/>
    <property type="match status" value="1"/>
</dbReference>
<proteinExistence type="predicted"/>
<accession>A0A261Y6Z6</accession>
<comment type="caution">
    <text evidence="8">The sequence shown here is derived from an EMBL/GenBank/DDBJ whole genome shotgun (WGS) entry which is preliminary data.</text>
</comment>
<dbReference type="Pfam" id="PF14743">
    <property type="entry name" value="DNA_ligase_OB_2"/>
    <property type="match status" value="1"/>
</dbReference>
<evidence type="ECO:0000256" key="1">
    <source>
        <dbReference type="ARBA" id="ARBA00001968"/>
    </source>
</evidence>
<dbReference type="Pfam" id="PF01068">
    <property type="entry name" value="DNA_ligase_A_M"/>
    <property type="match status" value="1"/>
</dbReference>
<dbReference type="Gene3D" id="2.40.50.140">
    <property type="entry name" value="Nucleic acid-binding proteins"/>
    <property type="match status" value="1"/>
</dbReference>
<keyword evidence="5" id="KW-0234">DNA repair</keyword>
<dbReference type="CDD" id="cd08041">
    <property type="entry name" value="OBF_kDNA_ligase_like"/>
    <property type="match status" value="1"/>
</dbReference>
<feature type="domain" description="DNA ligase OB-like" evidence="7">
    <location>
        <begin position="384"/>
        <end position="451"/>
    </location>
</feature>
<dbReference type="PANTHER" id="PTHR47810">
    <property type="entry name" value="DNA LIGASE"/>
    <property type="match status" value="1"/>
</dbReference>
<evidence type="ECO:0000256" key="5">
    <source>
        <dbReference type="ARBA" id="ARBA00023204"/>
    </source>
</evidence>
<feature type="non-terminal residue" evidence="8">
    <location>
        <position position="1"/>
    </location>
</feature>
<evidence type="ECO:0000256" key="2">
    <source>
        <dbReference type="ARBA" id="ARBA00022598"/>
    </source>
</evidence>
<dbReference type="AlphaFoldDB" id="A0A261Y6Z6"/>
<dbReference type="GO" id="GO:0006281">
    <property type="term" value="P:DNA repair"/>
    <property type="evidence" value="ECO:0007669"/>
    <property type="project" value="UniProtKB-KW"/>
</dbReference>
<evidence type="ECO:0000313" key="8">
    <source>
        <dbReference type="EMBL" id="OZJ06361.1"/>
    </source>
</evidence>
<evidence type="ECO:0008006" key="10">
    <source>
        <dbReference type="Google" id="ProtNLM"/>
    </source>
</evidence>
<dbReference type="GO" id="GO:0005524">
    <property type="term" value="F:ATP binding"/>
    <property type="evidence" value="ECO:0007669"/>
    <property type="project" value="InterPro"/>
</dbReference>
<reference evidence="8 9" key="1">
    <citation type="journal article" date="2017" name="Mycologia">
        <title>Bifiguratus adelaidae, gen. et sp. nov., a new member of Mucoromycotina in endophytic and soil-dwelling habitats.</title>
        <authorList>
            <person name="Torres-Cruz T.J."/>
            <person name="Billingsley Tobias T.L."/>
            <person name="Almatruk M."/>
            <person name="Hesse C."/>
            <person name="Kuske C.R."/>
            <person name="Desiro A."/>
            <person name="Benucci G.M."/>
            <person name="Bonito G."/>
            <person name="Stajich J.E."/>
            <person name="Dunlap C."/>
            <person name="Arnold A.E."/>
            <person name="Porras-Alfaro A."/>
        </authorList>
    </citation>
    <scope>NUCLEOTIDE SEQUENCE [LARGE SCALE GENOMIC DNA]</scope>
    <source>
        <strain evidence="8 9">AZ0501</strain>
    </source>
</reference>
<dbReference type="PANTHER" id="PTHR47810:SF1">
    <property type="entry name" value="DNA LIGASE B"/>
    <property type="match status" value="1"/>
</dbReference>
<name>A0A261Y6Z6_9FUNG</name>
<evidence type="ECO:0000256" key="3">
    <source>
        <dbReference type="ARBA" id="ARBA00022705"/>
    </source>
</evidence>
<dbReference type="InterPro" id="IPR012340">
    <property type="entry name" value="NA-bd_OB-fold"/>
</dbReference>
<feature type="domain" description="ATP-dependent DNA ligase family profile" evidence="6">
    <location>
        <begin position="175"/>
        <end position="362"/>
    </location>
</feature>
<dbReference type="OrthoDB" id="411785at2759"/>
<evidence type="ECO:0000259" key="7">
    <source>
        <dbReference type="Pfam" id="PF14743"/>
    </source>
</evidence>
<evidence type="ECO:0000259" key="6">
    <source>
        <dbReference type="Pfam" id="PF01068"/>
    </source>
</evidence>
<dbReference type="Proteomes" id="UP000242875">
    <property type="component" value="Unassembled WGS sequence"/>
</dbReference>
<dbReference type="GO" id="GO:0006310">
    <property type="term" value="P:DNA recombination"/>
    <property type="evidence" value="ECO:0007669"/>
    <property type="project" value="InterPro"/>
</dbReference>
<keyword evidence="3" id="KW-0235">DNA replication</keyword>
<dbReference type="InterPro" id="IPR029319">
    <property type="entry name" value="DNA_ligase_OB"/>
</dbReference>
<protein>
    <recommendedName>
        <fullName evidence="10">ATP-dependent DNA ligase family profile domain-containing protein</fullName>
    </recommendedName>
</protein>